<accession>A0LQX2</accession>
<keyword evidence="1" id="KW-0378">Hydrolase</keyword>
<dbReference type="SMART" id="SM00331">
    <property type="entry name" value="PP2C_SIG"/>
    <property type="match status" value="1"/>
</dbReference>
<dbReference type="EMBL" id="CP000481">
    <property type="protein sequence ID" value="ABK51832.1"/>
    <property type="molecule type" value="Genomic_DNA"/>
</dbReference>
<keyword evidence="6" id="KW-1185">Reference proteome</keyword>
<dbReference type="SUPFAM" id="SSF52172">
    <property type="entry name" value="CheY-like"/>
    <property type="match status" value="1"/>
</dbReference>
<reference evidence="5 6" key="1">
    <citation type="journal article" date="2009" name="Genome Res.">
        <title>Complete genome of the cellulolytic thermophile Acidothermus cellulolyticus 11B provides insights into its ecophysiological and evolutionary adaptations.</title>
        <authorList>
            <person name="Barabote R.D."/>
            <person name="Xie G."/>
            <person name="Leu D.H."/>
            <person name="Normand P."/>
            <person name="Necsulea A."/>
            <person name="Daubin V."/>
            <person name="Medigue C."/>
            <person name="Adney W.S."/>
            <person name="Xu X.C."/>
            <person name="Lapidus A."/>
            <person name="Parales R.E."/>
            <person name="Detter C."/>
            <person name="Pujic P."/>
            <person name="Bruce D."/>
            <person name="Lavire C."/>
            <person name="Challacombe J.F."/>
            <person name="Brettin T.S."/>
            <person name="Berry A.M."/>
        </authorList>
    </citation>
    <scope>NUCLEOTIDE SEQUENCE [LARGE SCALE GENOMIC DNA]</scope>
    <source>
        <strain evidence="6">ATCC 43068 / DSM 8971 / 11B</strain>
    </source>
</reference>
<dbReference type="InterPro" id="IPR001932">
    <property type="entry name" value="PPM-type_phosphatase-like_dom"/>
</dbReference>
<evidence type="ECO:0000313" key="5">
    <source>
        <dbReference type="EMBL" id="ABK51832.1"/>
    </source>
</evidence>
<dbReference type="STRING" id="351607.Acel_0056"/>
<dbReference type="AlphaFoldDB" id="A0LQX2"/>
<evidence type="ECO:0000256" key="3">
    <source>
        <dbReference type="SAM" id="MobiDB-lite"/>
    </source>
</evidence>
<dbReference type="Pfam" id="PF00072">
    <property type="entry name" value="Response_reg"/>
    <property type="match status" value="1"/>
</dbReference>
<dbReference type="InterPro" id="IPR052016">
    <property type="entry name" value="Bact_Sigma-Reg"/>
</dbReference>
<dbReference type="PROSITE" id="PS50110">
    <property type="entry name" value="RESPONSE_REGULATORY"/>
    <property type="match status" value="1"/>
</dbReference>
<keyword evidence="2" id="KW-0597">Phosphoprotein</keyword>
<dbReference type="Proteomes" id="UP000008221">
    <property type="component" value="Chromosome"/>
</dbReference>
<proteinExistence type="predicted"/>
<name>A0LQX2_ACIC1</name>
<dbReference type="Gene3D" id="3.60.40.10">
    <property type="entry name" value="PPM-type phosphatase domain"/>
    <property type="match status" value="1"/>
</dbReference>
<dbReference type="InterPro" id="IPR001789">
    <property type="entry name" value="Sig_transdc_resp-reg_receiver"/>
</dbReference>
<evidence type="ECO:0000256" key="1">
    <source>
        <dbReference type="ARBA" id="ARBA00022801"/>
    </source>
</evidence>
<dbReference type="PANTHER" id="PTHR43156">
    <property type="entry name" value="STAGE II SPORULATION PROTEIN E-RELATED"/>
    <property type="match status" value="1"/>
</dbReference>
<dbReference type="Pfam" id="PF07228">
    <property type="entry name" value="SpoIIE"/>
    <property type="match status" value="1"/>
</dbReference>
<feature type="region of interest" description="Disordered" evidence="3">
    <location>
        <begin position="1"/>
        <end position="22"/>
    </location>
</feature>
<dbReference type="RefSeq" id="WP_011718896.1">
    <property type="nucleotide sequence ID" value="NC_008578.1"/>
</dbReference>
<dbReference type="PANTHER" id="PTHR43156:SF2">
    <property type="entry name" value="STAGE II SPORULATION PROTEIN E"/>
    <property type="match status" value="1"/>
</dbReference>
<dbReference type="HOGENOM" id="CLU_035411_0_0_11"/>
<dbReference type="SUPFAM" id="SSF81606">
    <property type="entry name" value="PP2C-like"/>
    <property type="match status" value="1"/>
</dbReference>
<dbReference type="SMART" id="SM00448">
    <property type="entry name" value="REC"/>
    <property type="match status" value="1"/>
</dbReference>
<feature type="modified residue" description="4-aspartylphosphate" evidence="2">
    <location>
        <position position="78"/>
    </location>
</feature>
<sequence length="418" mass="44690">MSATAGHANPAIAPDGRPAPSSSARLSPRILIVEDDDANAALVADYLAPAIPGVSRVATFHEARRFLADVPIDCVILDLTLPDIDGFDAVREIHDFAPDVAVVVLTDDGDEHGGMTAMAAGAQDYLVRTEIDAPLLVRAVRYAAERKRTEASLRALQTAQARQRENVRLQRGLLPVPLLGDAPLAVVTRYRPRRALAQLGGDFFDAIQTDDGRVWLLIGDVSGHGPDEAALGVCLRVGWRALVLAGLDADHVLPAVQELLLRERHGEEVFASACMVVLDRTAHDGWVYLAGHPAPLVLRDGRVETLDVDGGVALGILDDPDVPATPLTLGPAWSLLCFTDGLIEGYADGGTGPRLGERGLVELVQRYQGIPEPAMLLDTLLDEVTDRNGGPLADDVAVLYVQRRIDTTTADDQSLPRG</sequence>
<dbReference type="InterPro" id="IPR036457">
    <property type="entry name" value="PPM-type-like_dom_sf"/>
</dbReference>
<dbReference type="GO" id="GO:0000160">
    <property type="term" value="P:phosphorelay signal transduction system"/>
    <property type="evidence" value="ECO:0007669"/>
    <property type="project" value="InterPro"/>
</dbReference>
<evidence type="ECO:0000313" key="6">
    <source>
        <dbReference type="Proteomes" id="UP000008221"/>
    </source>
</evidence>
<dbReference type="KEGG" id="ace:Acel_0056"/>
<protein>
    <submittedName>
        <fullName evidence="5">Response regulator receiver modulated serine phosphatase</fullName>
    </submittedName>
</protein>
<evidence type="ECO:0000256" key="2">
    <source>
        <dbReference type="PROSITE-ProRule" id="PRU00169"/>
    </source>
</evidence>
<dbReference type="eggNOG" id="COG2208">
    <property type="taxonomic scope" value="Bacteria"/>
</dbReference>
<dbReference type="eggNOG" id="COG0745">
    <property type="taxonomic scope" value="Bacteria"/>
</dbReference>
<feature type="domain" description="Response regulatory" evidence="4">
    <location>
        <begin position="29"/>
        <end position="143"/>
    </location>
</feature>
<evidence type="ECO:0000259" key="4">
    <source>
        <dbReference type="PROSITE" id="PS50110"/>
    </source>
</evidence>
<dbReference type="InterPro" id="IPR011006">
    <property type="entry name" value="CheY-like_superfamily"/>
</dbReference>
<gene>
    <name evidence="5" type="ordered locus">Acel_0056</name>
</gene>
<organism evidence="5 6">
    <name type="scientific">Acidothermus cellulolyticus (strain ATCC 43068 / DSM 8971 / 11B)</name>
    <dbReference type="NCBI Taxonomy" id="351607"/>
    <lineage>
        <taxon>Bacteria</taxon>
        <taxon>Bacillati</taxon>
        <taxon>Actinomycetota</taxon>
        <taxon>Actinomycetes</taxon>
        <taxon>Acidothermales</taxon>
        <taxon>Acidothermaceae</taxon>
        <taxon>Acidothermus</taxon>
    </lineage>
</organism>
<dbReference type="Gene3D" id="3.40.50.2300">
    <property type="match status" value="1"/>
</dbReference>
<dbReference type="InParanoid" id="A0LQX2"/>
<dbReference type="GO" id="GO:0016791">
    <property type="term" value="F:phosphatase activity"/>
    <property type="evidence" value="ECO:0007669"/>
    <property type="project" value="TreeGrafter"/>
</dbReference>